<keyword evidence="2" id="KW-1185">Reference proteome</keyword>
<accession>A0A7K3LS55</accession>
<name>A0A7K3LS55_9ACTN</name>
<evidence type="ECO:0008006" key="3">
    <source>
        <dbReference type="Google" id="ProtNLM"/>
    </source>
</evidence>
<sequence>MTAIEISLLGVDGTRWDVAGPLAGRQGAIIAAEQVDGIYDAPITVESDEDADDIGGSWVHTDYGIRDLVIGFHLFDDEYGGAPGQLESDFRKAFASETDWWDTTFKHARLVVKTALSGVRMLTVQMSEAPEVNLGDDRIDEEYFNVKYLLRAYQPMWEGQDWVSPFTTSGTSGSGTVEVWNPTDRPMRQTWTLTRGIWTLPDNSWTGKPKHRIPGGKHPDRTLPLPEILSTDGGLTLTRDRKRLHASTALGGGSTNFLARMQGKWLQYDIPPYTQRQEVPISVTGAPATGARAELIQPRRWSRPWGLE</sequence>
<reference evidence="1 2" key="1">
    <citation type="submission" date="2020-01" db="EMBL/GenBank/DDBJ databases">
        <title>Investigation of new actinobacteria for the biodesulphurisation of diesel fuel.</title>
        <authorList>
            <person name="Athi Narayanan S.M."/>
        </authorList>
    </citation>
    <scope>NUCLEOTIDE SEQUENCE [LARGE SCALE GENOMIC DNA]</scope>
    <source>
        <strain evidence="1 2">213E</strain>
    </source>
</reference>
<dbReference type="RefSeq" id="WP_059036643.1">
    <property type="nucleotide sequence ID" value="NZ_JAADZU010000054.1"/>
</dbReference>
<gene>
    <name evidence="1" type="ORF">GYA93_15780</name>
</gene>
<protein>
    <recommendedName>
        <fullName evidence="3">Phage tail protein</fullName>
    </recommendedName>
</protein>
<organism evidence="1 2">
    <name type="scientific">Gordonia desulfuricans</name>
    <dbReference type="NCBI Taxonomy" id="89051"/>
    <lineage>
        <taxon>Bacteria</taxon>
        <taxon>Bacillati</taxon>
        <taxon>Actinomycetota</taxon>
        <taxon>Actinomycetes</taxon>
        <taxon>Mycobacteriales</taxon>
        <taxon>Gordoniaceae</taxon>
        <taxon>Gordonia</taxon>
    </lineage>
</organism>
<evidence type="ECO:0000313" key="1">
    <source>
        <dbReference type="EMBL" id="NDK91032.1"/>
    </source>
</evidence>
<evidence type="ECO:0000313" key="2">
    <source>
        <dbReference type="Proteomes" id="UP000466307"/>
    </source>
</evidence>
<dbReference type="EMBL" id="JAADZU010000054">
    <property type="protein sequence ID" value="NDK91032.1"/>
    <property type="molecule type" value="Genomic_DNA"/>
</dbReference>
<dbReference type="AlphaFoldDB" id="A0A7K3LS55"/>
<dbReference type="Proteomes" id="UP000466307">
    <property type="component" value="Unassembled WGS sequence"/>
</dbReference>
<proteinExistence type="predicted"/>
<comment type="caution">
    <text evidence="1">The sequence shown here is derived from an EMBL/GenBank/DDBJ whole genome shotgun (WGS) entry which is preliminary data.</text>
</comment>